<organism evidence="3 4">
    <name type="scientific">Corynebacterium auriscanis</name>
    <dbReference type="NCBI Taxonomy" id="99807"/>
    <lineage>
        <taxon>Bacteria</taxon>
        <taxon>Bacillati</taxon>
        <taxon>Actinomycetota</taxon>
        <taxon>Actinomycetes</taxon>
        <taxon>Mycobacteriales</taxon>
        <taxon>Corynebacteriaceae</taxon>
        <taxon>Corynebacterium</taxon>
    </lineage>
</organism>
<accession>A0A0A2DMA4</accession>
<feature type="compositionally biased region" description="Basic and acidic residues" evidence="1">
    <location>
        <begin position="104"/>
        <end position="126"/>
    </location>
</feature>
<name>A0A0A2DMA4_9CORY</name>
<feature type="transmembrane region" description="Helical" evidence="2">
    <location>
        <begin position="345"/>
        <end position="370"/>
    </location>
</feature>
<dbReference type="GeneID" id="300552292"/>
<keyword evidence="2" id="KW-0472">Membrane</keyword>
<evidence type="ECO:0000256" key="1">
    <source>
        <dbReference type="SAM" id="MobiDB-lite"/>
    </source>
</evidence>
<protein>
    <submittedName>
        <fullName evidence="3">Uncharacterized protein</fullName>
    </submittedName>
</protein>
<keyword evidence="2" id="KW-0812">Transmembrane</keyword>
<keyword evidence="4" id="KW-1185">Reference proteome</keyword>
<dbReference type="RefSeq" id="WP_035113248.1">
    <property type="nucleotide sequence ID" value="NZ_CP047046.1"/>
</dbReference>
<proteinExistence type="predicted"/>
<comment type="caution">
    <text evidence="3">The sequence shown here is derived from an EMBL/GenBank/DDBJ whole genome shotgun (WGS) entry which is preliminary data.</text>
</comment>
<keyword evidence="2" id="KW-1133">Transmembrane helix</keyword>
<feature type="compositionally biased region" description="Basic and acidic residues" evidence="1">
    <location>
        <begin position="80"/>
        <end position="94"/>
    </location>
</feature>
<dbReference type="EMBL" id="JRVJ01000003">
    <property type="protein sequence ID" value="KGM19044.1"/>
    <property type="molecule type" value="Genomic_DNA"/>
</dbReference>
<reference evidence="3 4" key="1">
    <citation type="submission" date="2014-10" db="EMBL/GenBank/DDBJ databases">
        <title>Whole Genome sequence of Corynebacterium auriscanis strain CIP 106629.</title>
        <authorList>
            <person name="Hassan S.S."/>
            <person name="Jamal S.B."/>
            <person name="Tiwari S."/>
            <person name="Oliveira L.D.C."/>
            <person name="Souza F."/>
            <person name="Mariano D.C."/>
            <person name="Almeida S."/>
            <person name="Dorella F."/>
            <person name="Pereira F."/>
            <person name="Carvalho A."/>
            <person name="Leal C.A."/>
            <person name="Soares S.D.C."/>
            <person name="Figueiredo H.C."/>
            <person name="Silva A."/>
            <person name="Azevedo V.A."/>
        </authorList>
    </citation>
    <scope>NUCLEOTIDE SEQUENCE [LARGE SCALE GENOMIC DNA]</scope>
    <source>
        <strain evidence="3 4">CIP 106629</strain>
    </source>
</reference>
<evidence type="ECO:0000313" key="3">
    <source>
        <dbReference type="EMBL" id="KGM19044.1"/>
    </source>
</evidence>
<sequence>MAVEHWRLAHPNRGLLEVLVGSSEELREYDPKFPLDAEQEGKEEKRRKENPAPTAPEGEGAGGSGERAKWESANSSGAKAEVDRTTETAERAKWESANSSGAKAEVDRTTETAERAKWEGVKSKETEAEGNEITNYLDELEKDSEKPGARGKISKVVRGFLSSKCVLVRQDKQVIARLESLQNVKISLDKVSPKVKDGKLGYELTISEPFLELQKNFTGNHLIEVIVKTRGELVKFDPPAGSPAAARERAMEESPTKRWLYPFLSGLGKGGWAVAVLILGPVVSKIIDLLWGLVEPHLPDWDLPSIPWPSIDLPDIHLPSIPWPHINWPHIDLPDWHIPEWMRPVLHVIAVAADYSKIWVPIVIGLFIGLMSVRRSKKSQAVKEKWNDDAEPQSQEP</sequence>
<feature type="region of interest" description="Disordered" evidence="1">
    <location>
        <begin position="23"/>
        <end position="126"/>
    </location>
</feature>
<gene>
    <name evidence="3" type="ORF">MA47_02080</name>
</gene>
<feature type="compositionally biased region" description="Basic and acidic residues" evidence="1">
    <location>
        <begin position="24"/>
        <end position="50"/>
    </location>
</feature>
<dbReference type="Proteomes" id="UP000030145">
    <property type="component" value="Unassembled WGS sequence"/>
</dbReference>
<evidence type="ECO:0000256" key="2">
    <source>
        <dbReference type="SAM" id="Phobius"/>
    </source>
</evidence>
<dbReference type="AlphaFoldDB" id="A0A0A2DMA4"/>
<evidence type="ECO:0000313" key="4">
    <source>
        <dbReference type="Proteomes" id="UP000030145"/>
    </source>
</evidence>